<dbReference type="Proteomes" id="UP000053989">
    <property type="component" value="Unassembled WGS sequence"/>
</dbReference>
<protein>
    <submittedName>
        <fullName evidence="1">Uncharacterized protein</fullName>
    </submittedName>
</protein>
<dbReference type="EMBL" id="KN822078">
    <property type="protein sequence ID" value="KIM59037.1"/>
    <property type="molecule type" value="Genomic_DNA"/>
</dbReference>
<dbReference type="HOGENOM" id="CLU_1787970_0_0_1"/>
<dbReference type="AlphaFoldDB" id="A0A0C3A2Y8"/>
<proteinExistence type="predicted"/>
<gene>
    <name evidence="1" type="ORF">SCLCIDRAFT_27616</name>
</gene>
<evidence type="ECO:0000313" key="2">
    <source>
        <dbReference type="Proteomes" id="UP000053989"/>
    </source>
</evidence>
<reference evidence="1 2" key="1">
    <citation type="submission" date="2014-04" db="EMBL/GenBank/DDBJ databases">
        <authorList>
            <consortium name="DOE Joint Genome Institute"/>
            <person name="Kuo A."/>
            <person name="Kohler A."/>
            <person name="Nagy L.G."/>
            <person name="Floudas D."/>
            <person name="Copeland A."/>
            <person name="Barry K.W."/>
            <person name="Cichocki N."/>
            <person name="Veneault-Fourrey C."/>
            <person name="LaButti K."/>
            <person name="Lindquist E.A."/>
            <person name="Lipzen A."/>
            <person name="Lundell T."/>
            <person name="Morin E."/>
            <person name="Murat C."/>
            <person name="Sun H."/>
            <person name="Tunlid A."/>
            <person name="Henrissat B."/>
            <person name="Grigoriev I.V."/>
            <person name="Hibbett D.S."/>
            <person name="Martin F."/>
            <person name="Nordberg H.P."/>
            <person name="Cantor M.N."/>
            <person name="Hua S.X."/>
        </authorList>
    </citation>
    <scope>NUCLEOTIDE SEQUENCE [LARGE SCALE GENOMIC DNA]</scope>
    <source>
        <strain evidence="1 2">Foug A</strain>
    </source>
</reference>
<name>A0A0C3A2Y8_9AGAM</name>
<evidence type="ECO:0000313" key="1">
    <source>
        <dbReference type="EMBL" id="KIM59037.1"/>
    </source>
</evidence>
<keyword evidence="2" id="KW-1185">Reference proteome</keyword>
<accession>A0A0C3A2Y8</accession>
<dbReference type="InParanoid" id="A0A0C3A2Y8"/>
<organism evidence="1 2">
    <name type="scientific">Scleroderma citrinum Foug A</name>
    <dbReference type="NCBI Taxonomy" id="1036808"/>
    <lineage>
        <taxon>Eukaryota</taxon>
        <taxon>Fungi</taxon>
        <taxon>Dikarya</taxon>
        <taxon>Basidiomycota</taxon>
        <taxon>Agaricomycotina</taxon>
        <taxon>Agaricomycetes</taxon>
        <taxon>Agaricomycetidae</taxon>
        <taxon>Boletales</taxon>
        <taxon>Sclerodermatineae</taxon>
        <taxon>Sclerodermataceae</taxon>
        <taxon>Scleroderma</taxon>
    </lineage>
</organism>
<reference evidence="2" key="2">
    <citation type="submission" date="2015-01" db="EMBL/GenBank/DDBJ databases">
        <title>Evolutionary Origins and Diversification of the Mycorrhizal Mutualists.</title>
        <authorList>
            <consortium name="DOE Joint Genome Institute"/>
            <consortium name="Mycorrhizal Genomics Consortium"/>
            <person name="Kohler A."/>
            <person name="Kuo A."/>
            <person name="Nagy L.G."/>
            <person name="Floudas D."/>
            <person name="Copeland A."/>
            <person name="Barry K.W."/>
            <person name="Cichocki N."/>
            <person name="Veneault-Fourrey C."/>
            <person name="LaButti K."/>
            <person name="Lindquist E.A."/>
            <person name="Lipzen A."/>
            <person name="Lundell T."/>
            <person name="Morin E."/>
            <person name="Murat C."/>
            <person name="Riley R."/>
            <person name="Ohm R."/>
            <person name="Sun H."/>
            <person name="Tunlid A."/>
            <person name="Henrissat B."/>
            <person name="Grigoriev I.V."/>
            <person name="Hibbett D.S."/>
            <person name="Martin F."/>
        </authorList>
    </citation>
    <scope>NUCLEOTIDE SEQUENCE [LARGE SCALE GENOMIC DNA]</scope>
    <source>
        <strain evidence="2">Foug A</strain>
    </source>
</reference>
<sequence length="145" mass="15901">MLCADCKLHRSSSAVLHVALKLPLHPGFNSLQMDRIAIMRSRVEFDVAASMPGSVDLLATFQVVSGWLRSMGTSQCYRYDLHPAALTPGSNDPIGLFWVVSTWLCNSSVSQVSVCMSKVQSSSDHIKAQVQQPYSNVSHHLWVAA</sequence>